<keyword evidence="1 4" id="KW-0647">Proteasome</keyword>
<dbReference type="OMA" id="RLHCKVD"/>
<gene>
    <name evidence="4" type="ORF">L228DRAFT_248766</name>
</gene>
<dbReference type="PANTHER" id="PTHR14145:SF1">
    <property type="entry name" value="26S PROTEASOME NON-ATPASE REGULATORY SUBUNIT 6"/>
    <property type="match status" value="1"/>
</dbReference>
<dbReference type="PANTHER" id="PTHR14145">
    <property type="entry name" value="26S PROTESOME SUBUNIT 6"/>
    <property type="match status" value="1"/>
</dbReference>
<dbReference type="Pfam" id="PF01399">
    <property type="entry name" value="PCI"/>
    <property type="match status" value="1"/>
</dbReference>
<dbReference type="GO" id="GO:0005198">
    <property type="term" value="F:structural molecule activity"/>
    <property type="evidence" value="ECO:0007669"/>
    <property type="project" value="EnsemblFungi"/>
</dbReference>
<dbReference type="Gene3D" id="1.25.40.570">
    <property type="match status" value="2"/>
</dbReference>
<accession>A0A165FIL6</accession>
<dbReference type="InParanoid" id="A0A165FIL6"/>
<dbReference type="InterPro" id="IPR045135">
    <property type="entry name" value="Rpn7_N"/>
</dbReference>
<dbReference type="OrthoDB" id="1452at2759"/>
<feature type="coiled-coil region" evidence="2">
    <location>
        <begin position="103"/>
        <end position="140"/>
    </location>
</feature>
<dbReference type="SMART" id="SM00088">
    <property type="entry name" value="PINT"/>
    <property type="match status" value="1"/>
</dbReference>
<dbReference type="FunFam" id="1.25.40.570:FF:000013">
    <property type="entry name" value="Proteasome regulatory particle subunit (RpnG)"/>
    <property type="match status" value="1"/>
</dbReference>
<dbReference type="GO" id="GO:0043161">
    <property type="term" value="P:proteasome-mediated ubiquitin-dependent protein catabolic process"/>
    <property type="evidence" value="ECO:0007669"/>
    <property type="project" value="EnsemblFungi"/>
</dbReference>
<dbReference type="AlphaFoldDB" id="A0A165FIL6"/>
<dbReference type="InterPro" id="IPR049549">
    <property type="entry name" value="RPN7_PSMD6_C"/>
</dbReference>
<dbReference type="GeneID" id="28898063"/>
<evidence type="ECO:0000256" key="2">
    <source>
        <dbReference type="SAM" id="Coils"/>
    </source>
</evidence>
<evidence type="ECO:0000313" key="4">
    <source>
        <dbReference type="EMBL" id="KZF21019.1"/>
    </source>
</evidence>
<keyword evidence="2" id="KW-0175">Coiled coil</keyword>
<dbReference type="PROSITE" id="PS50250">
    <property type="entry name" value="PCI"/>
    <property type="match status" value="1"/>
</dbReference>
<evidence type="ECO:0000256" key="1">
    <source>
        <dbReference type="ARBA" id="ARBA00022942"/>
    </source>
</evidence>
<feature type="domain" description="PCI" evidence="3">
    <location>
        <begin position="229"/>
        <end position="456"/>
    </location>
</feature>
<protein>
    <submittedName>
        <fullName evidence="4">Proteasome regulatory particle subunit</fullName>
    </submittedName>
</protein>
<dbReference type="Pfam" id="PF10602">
    <property type="entry name" value="RPN7"/>
    <property type="match status" value="1"/>
</dbReference>
<dbReference type="SUPFAM" id="SSF48452">
    <property type="entry name" value="TPR-like"/>
    <property type="match status" value="1"/>
</dbReference>
<dbReference type="EMBL" id="KV407461">
    <property type="protein sequence ID" value="KZF21019.1"/>
    <property type="molecule type" value="Genomic_DNA"/>
</dbReference>
<dbReference type="InterPro" id="IPR011990">
    <property type="entry name" value="TPR-like_helical_dom_sf"/>
</dbReference>
<proteinExistence type="predicted"/>
<dbReference type="FunCoup" id="A0A165FIL6">
    <property type="interactions" value="1079"/>
</dbReference>
<dbReference type="InterPro" id="IPR036390">
    <property type="entry name" value="WH_DNA-bd_sf"/>
</dbReference>
<evidence type="ECO:0000259" key="3">
    <source>
        <dbReference type="PROSITE" id="PS50250"/>
    </source>
</evidence>
<dbReference type="InterPro" id="IPR019585">
    <property type="entry name" value="Rpn7/CSN1"/>
</dbReference>
<dbReference type="Pfam" id="PF21154">
    <property type="entry name" value="RPN7_PSMD6_C"/>
    <property type="match status" value="1"/>
</dbReference>
<reference evidence="4 5" key="1">
    <citation type="journal article" date="2016" name="Fungal Biol.">
        <title>The genome of Xylona heveae provides a window into fungal endophytism.</title>
        <authorList>
            <person name="Gazis R."/>
            <person name="Kuo A."/>
            <person name="Riley R."/>
            <person name="LaButti K."/>
            <person name="Lipzen A."/>
            <person name="Lin J."/>
            <person name="Amirebrahimi M."/>
            <person name="Hesse C.N."/>
            <person name="Spatafora J.W."/>
            <person name="Henrissat B."/>
            <person name="Hainaut M."/>
            <person name="Grigoriev I.V."/>
            <person name="Hibbett D.S."/>
        </authorList>
    </citation>
    <scope>NUCLEOTIDE SEQUENCE [LARGE SCALE GENOMIC DNA]</scope>
    <source>
        <strain evidence="4 5">TC161</strain>
    </source>
</reference>
<dbReference type="RefSeq" id="XP_018186574.1">
    <property type="nucleotide sequence ID" value="XM_018332926.1"/>
</dbReference>
<evidence type="ECO:0000313" key="5">
    <source>
        <dbReference type="Proteomes" id="UP000076632"/>
    </source>
</evidence>
<dbReference type="FunFam" id="1.25.40.570:FF:000021">
    <property type="entry name" value="Putative proteasome regulatory particle subunit"/>
    <property type="match status" value="1"/>
</dbReference>
<sequence>MGDPQYLKYPDLSLSQHIFTLTNPSASKSSQQTSLNTLQDVIKEHKMAPLYRHLAHPVNGVLNATGEGGAQKSTSFGPKKIGGAANLVATKKSSNKISLTWDEDLYEELRAENEKELESIQKEEEEAEESAGEVEVLTAQGNRAEFYARIGEKDKAISSYEALLEKTSTLGVKIDLVLAIVRMGLFFADKTLVKKNIDRATNLVESGGDWDRRNRLKAYHGLYLLTVRSYNLAAPLLLDSLSTFTSYELCGYSSLVVYAVLAGSVSLKRVDFKSKVVDAPEIKAILGEGEDRLSALTGAVSAGAGAGDEEMKDVTTATPGHASTAVNLTTLGQSIEGQLDVEAPIDFSPLANLVNSLYTGNYRSFFVALAAVEENFLSQDRYLYEHRGWFVREMRLRGYQQLLQSYRVVGLSSMANDFGVSIDYLDRDLAKFIAADRIACTIDRVNGIIETNRPDDKNKQYNDVVRQGDSLITKLQKYGQAVRLRGSERV</sequence>
<dbReference type="InterPro" id="IPR000717">
    <property type="entry name" value="PCI_dom"/>
</dbReference>
<organism evidence="4 5">
    <name type="scientific">Xylona heveae (strain CBS 132557 / TC161)</name>
    <dbReference type="NCBI Taxonomy" id="1328760"/>
    <lineage>
        <taxon>Eukaryota</taxon>
        <taxon>Fungi</taxon>
        <taxon>Dikarya</taxon>
        <taxon>Ascomycota</taxon>
        <taxon>Pezizomycotina</taxon>
        <taxon>Xylonomycetes</taxon>
        <taxon>Xylonales</taxon>
        <taxon>Xylonaceae</taxon>
        <taxon>Xylona</taxon>
    </lineage>
</organism>
<keyword evidence="5" id="KW-1185">Reference proteome</keyword>
<dbReference type="Proteomes" id="UP000076632">
    <property type="component" value="Unassembled WGS sequence"/>
</dbReference>
<name>A0A165FIL6_XYLHT</name>
<dbReference type="GO" id="GO:0008541">
    <property type="term" value="C:proteasome regulatory particle, lid subcomplex"/>
    <property type="evidence" value="ECO:0007669"/>
    <property type="project" value="EnsemblFungi"/>
</dbReference>
<dbReference type="STRING" id="1328760.A0A165FIL6"/>
<dbReference type="GO" id="GO:0005634">
    <property type="term" value="C:nucleus"/>
    <property type="evidence" value="ECO:0007669"/>
    <property type="project" value="EnsemblFungi"/>
</dbReference>
<dbReference type="SUPFAM" id="SSF46785">
    <property type="entry name" value="Winged helix' DNA-binding domain"/>
    <property type="match status" value="1"/>
</dbReference>